<evidence type="ECO:0000256" key="4">
    <source>
        <dbReference type="ARBA" id="ARBA00012438"/>
    </source>
</evidence>
<feature type="coiled-coil region" evidence="17">
    <location>
        <begin position="291"/>
        <end position="321"/>
    </location>
</feature>
<evidence type="ECO:0000256" key="3">
    <source>
        <dbReference type="ARBA" id="ARBA00006402"/>
    </source>
</evidence>
<dbReference type="EC" id="2.7.13.3" evidence="4"/>
<dbReference type="Pfam" id="PF02518">
    <property type="entry name" value="HATPase_c"/>
    <property type="match status" value="1"/>
</dbReference>
<dbReference type="CDD" id="cd00082">
    <property type="entry name" value="HisKA"/>
    <property type="match status" value="1"/>
</dbReference>
<proteinExistence type="inferred from homology"/>
<dbReference type="InterPro" id="IPR003594">
    <property type="entry name" value="HATPase_dom"/>
</dbReference>
<dbReference type="Gene3D" id="3.40.50.2300">
    <property type="match status" value="1"/>
</dbReference>
<evidence type="ECO:0000256" key="9">
    <source>
        <dbReference type="ARBA" id="ARBA00022777"/>
    </source>
</evidence>
<feature type="transmembrane region" description="Helical" evidence="18">
    <location>
        <begin position="12"/>
        <end position="31"/>
    </location>
</feature>
<feature type="modified residue" description="4-aspartylphosphate" evidence="16">
    <location>
        <position position="626"/>
    </location>
</feature>
<keyword evidence="13 18" id="KW-0472">Membrane</keyword>
<dbReference type="SMART" id="SM00388">
    <property type="entry name" value="HisKA"/>
    <property type="match status" value="1"/>
</dbReference>
<dbReference type="Pfam" id="PF01627">
    <property type="entry name" value="Hpt"/>
    <property type="match status" value="1"/>
</dbReference>
<feature type="domain" description="Histidine kinase" evidence="19">
    <location>
        <begin position="321"/>
        <end position="544"/>
    </location>
</feature>
<reference evidence="22 23" key="1">
    <citation type="submission" date="2016-11" db="EMBL/GenBank/DDBJ databases">
        <authorList>
            <person name="Jaros S."/>
            <person name="Januszkiewicz K."/>
            <person name="Wedrychowicz H."/>
        </authorList>
    </citation>
    <scope>NUCLEOTIDE SEQUENCE [LARGE SCALE GENOMIC DNA]</scope>
    <source>
        <strain evidence="22 23">HD4</strain>
    </source>
</reference>
<comment type="subcellular location">
    <subcellularLocation>
        <location evidence="2">Cell membrane</location>
        <topology evidence="2">Multi-pass membrane protein</topology>
    </subcellularLocation>
</comment>
<dbReference type="PROSITE" id="PS50894">
    <property type="entry name" value="HPT"/>
    <property type="match status" value="1"/>
</dbReference>
<keyword evidence="17" id="KW-0175">Coiled coil</keyword>
<evidence type="ECO:0000256" key="10">
    <source>
        <dbReference type="ARBA" id="ARBA00022840"/>
    </source>
</evidence>
<evidence type="ECO:0000256" key="16">
    <source>
        <dbReference type="PROSITE-ProRule" id="PRU00169"/>
    </source>
</evidence>
<feature type="modified residue" description="Phosphohistidine" evidence="15">
    <location>
        <position position="779"/>
    </location>
</feature>
<dbReference type="EMBL" id="FRBC01000001">
    <property type="protein sequence ID" value="SHK26559.1"/>
    <property type="molecule type" value="Genomic_DNA"/>
</dbReference>
<evidence type="ECO:0000259" key="21">
    <source>
        <dbReference type="PROSITE" id="PS50894"/>
    </source>
</evidence>
<dbReference type="InterPro" id="IPR008207">
    <property type="entry name" value="Sig_transdc_His_kin_Hpt_dom"/>
</dbReference>
<evidence type="ECO:0000256" key="15">
    <source>
        <dbReference type="PROSITE-ProRule" id="PRU00110"/>
    </source>
</evidence>
<keyword evidence="5" id="KW-1003">Cell membrane</keyword>
<feature type="domain" description="HPt" evidence="21">
    <location>
        <begin position="740"/>
        <end position="837"/>
    </location>
</feature>
<comment type="catalytic activity">
    <reaction evidence="1">
        <text>ATP + protein L-histidine = ADP + protein N-phospho-L-histidine.</text>
        <dbReference type="EC" id="2.7.13.3"/>
    </reaction>
</comment>
<dbReference type="GO" id="GO:0005524">
    <property type="term" value="F:ATP binding"/>
    <property type="evidence" value="ECO:0007669"/>
    <property type="project" value="UniProtKB-KW"/>
</dbReference>
<comment type="similarity">
    <text evidence="3">In the N-terminal section; belongs to the phytochrome family.</text>
</comment>
<sequence>MISLAALKGKRIAALMMAIFGLVLLLVGFMFRDRMSDLLIMYTEKQTRRQAEALAGQAAENLESELKNLGYIASKIEAAPEEMDRLVPFIFNEKGVRHGLLALDGQAIYGEKLPFGQYDGIQTSFRGFKAITFVQGSGLLFTCPIFHGENIKYVLYRFFPQETLMDNFSLHCYEDIGRAMVVSREEDIIIPFAQSDDEDIAFMQREETKAFYRSMHREMEVSVAAARTYHSPHGDLIMFEAEIPGTDYLLAGFVPQAKASEGIERITLLVVYVFGLLMILVIIGALYLMQAQLKIRESDALKEAKAQAEEASKAKSDFLANMSHEIRTPINTIIGMNEMILRECREKNIREYAGNVKNAGRTLLGLVNQILDFSKIEAGKIEIIPTEYDLTSVINDLVNMLQPRVQEKGLQLELDFDKTLPAVLYGDEMRIRQIITNILTNAVKYTEKGKISFSMGYERIPEDPDSVFLRVTVQDTGIGIQEKDMTKLFVEFERIEAKRNRHIEGTGLGMAITMNLLKLMGSTLQVDSIYGHGSVFSFVLKQKVINWEPLGDYVASYHESLDSQENYQEKFTAPDARVLVVDDNHMNLVVFQNLLKRTKIQIDTAESGDACLEICQGQKYDAIFLDHMMPHKDGIETLCELREQADNPNLLTPTICLTANALANAREQYIKAGFDDYLTKPIDSNKLENMLLKYLPQEKILAADDEKTQDEEMMQVPDKLKPLEGEDWLDLSLGIKNSGSSEAYLPLLKIFYESLEEKAAEIEDFYDRQDWKNYTIKVHALKSSARIIGATACGEEAQLLENAGKSGDMEYILAHHDDFLAMCRSFKAPLAEVFAADAAELAEKPEADDTLLESVFEEMRTAAESMDCDCLEAIIGEMEEYRIPGKEAERWEKLKDAAARFDYDAIVKLLQQ</sequence>
<dbReference type="SMART" id="SM00448">
    <property type="entry name" value="REC"/>
    <property type="match status" value="1"/>
</dbReference>
<feature type="transmembrane region" description="Helical" evidence="18">
    <location>
        <begin position="266"/>
        <end position="289"/>
    </location>
</feature>
<keyword evidence="9 22" id="KW-0808">Transferase</keyword>
<keyword evidence="6 16" id="KW-0597">Phosphoprotein</keyword>
<evidence type="ECO:0000313" key="23">
    <source>
        <dbReference type="Proteomes" id="UP000184263"/>
    </source>
</evidence>
<evidence type="ECO:0000256" key="12">
    <source>
        <dbReference type="ARBA" id="ARBA00023012"/>
    </source>
</evidence>
<dbReference type="Proteomes" id="UP000184263">
    <property type="component" value="Unassembled WGS sequence"/>
</dbReference>
<dbReference type="Pfam" id="PF00072">
    <property type="entry name" value="Response_reg"/>
    <property type="match status" value="1"/>
</dbReference>
<dbReference type="SUPFAM" id="SSF55874">
    <property type="entry name" value="ATPase domain of HSP90 chaperone/DNA topoisomerase II/histidine kinase"/>
    <property type="match status" value="1"/>
</dbReference>
<accession>A0A1M6R256</accession>
<dbReference type="Pfam" id="PF00512">
    <property type="entry name" value="HisKA"/>
    <property type="match status" value="1"/>
</dbReference>
<dbReference type="PANTHER" id="PTHR45339">
    <property type="entry name" value="HYBRID SIGNAL TRANSDUCTION HISTIDINE KINASE J"/>
    <property type="match status" value="1"/>
</dbReference>
<dbReference type="Gene3D" id="1.20.120.160">
    <property type="entry name" value="HPT domain"/>
    <property type="match status" value="1"/>
</dbReference>
<keyword evidence="9 22" id="KW-0418">Kinase</keyword>
<dbReference type="InterPro" id="IPR001789">
    <property type="entry name" value="Sig_transdc_resp-reg_receiver"/>
</dbReference>
<dbReference type="FunFam" id="3.30.565.10:FF:000010">
    <property type="entry name" value="Sensor histidine kinase RcsC"/>
    <property type="match status" value="1"/>
</dbReference>
<keyword evidence="7 18" id="KW-0812">Transmembrane</keyword>
<evidence type="ECO:0000256" key="5">
    <source>
        <dbReference type="ARBA" id="ARBA00022475"/>
    </source>
</evidence>
<dbReference type="InterPro" id="IPR036097">
    <property type="entry name" value="HisK_dim/P_sf"/>
</dbReference>
<evidence type="ECO:0000259" key="19">
    <source>
        <dbReference type="PROSITE" id="PS50109"/>
    </source>
</evidence>
<keyword evidence="10" id="KW-0067">ATP-binding</keyword>
<dbReference type="SUPFAM" id="SSF52172">
    <property type="entry name" value="CheY-like"/>
    <property type="match status" value="1"/>
</dbReference>
<evidence type="ECO:0000259" key="20">
    <source>
        <dbReference type="PROSITE" id="PS50110"/>
    </source>
</evidence>
<dbReference type="SUPFAM" id="SSF47226">
    <property type="entry name" value="Histidine-containing phosphotransfer domain, HPT domain"/>
    <property type="match status" value="1"/>
</dbReference>
<evidence type="ECO:0000256" key="17">
    <source>
        <dbReference type="SAM" id="Coils"/>
    </source>
</evidence>
<evidence type="ECO:0000256" key="6">
    <source>
        <dbReference type="ARBA" id="ARBA00022553"/>
    </source>
</evidence>
<dbReference type="SMART" id="SM00387">
    <property type="entry name" value="HATPase_c"/>
    <property type="match status" value="1"/>
</dbReference>
<evidence type="ECO:0000256" key="18">
    <source>
        <dbReference type="SAM" id="Phobius"/>
    </source>
</evidence>
<dbReference type="InterPro" id="IPR003661">
    <property type="entry name" value="HisK_dim/P_dom"/>
</dbReference>
<evidence type="ECO:0000256" key="11">
    <source>
        <dbReference type="ARBA" id="ARBA00022989"/>
    </source>
</evidence>
<keyword evidence="11 18" id="KW-1133">Transmembrane helix</keyword>
<evidence type="ECO:0000256" key="2">
    <source>
        <dbReference type="ARBA" id="ARBA00004651"/>
    </source>
</evidence>
<keyword evidence="12" id="KW-0902">Two-component regulatory system</keyword>
<feature type="domain" description="Response regulatory" evidence="20">
    <location>
        <begin position="577"/>
        <end position="695"/>
    </location>
</feature>
<name>A0A1M6R256_SELRU</name>
<dbReference type="InterPro" id="IPR036641">
    <property type="entry name" value="HPT_dom_sf"/>
</dbReference>
<dbReference type="PRINTS" id="PR00344">
    <property type="entry name" value="BCTRLSENSOR"/>
</dbReference>
<organism evidence="22 23">
    <name type="scientific">Selenomonas ruminantium</name>
    <dbReference type="NCBI Taxonomy" id="971"/>
    <lineage>
        <taxon>Bacteria</taxon>
        <taxon>Bacillati</taxon>
        <taxon>Bacillota</taxon>
        <taxon>Negativicutes</taxon>
        <taxon>Selenomonadales</taxon>
        <taxon>Selenomonadaceae</taxon>
        <taxon>Selenomonas</taxon>
    </lineage>
</organism>
<dbReference type="Gene3D" id="3.30.565.10">
    <property type="entry name" value="Histidine kinase-like ATPase, C-terminal domain"/>
    <property type="match status" value="1"/>
</dbReference>
<keyword evidence="8" id="KW-0547">Nucleotide-binding</keyword>
<evidence type="ECO:0000256" key="13">
    <source>
        <dbReference type="ARBA" id="ARBA00023136"/>
    </source>
</evidence>
<dbReference type="GO" id="GO:0005886">
    <property type="term" value="C:plasma membrane"/>
    <property type="evidence" value="ECO:0007669"/>
    <property type="project" value="UniProtKB-SubCell"/>
</dbReference>
<dbReference type="GO" id="GO:0000155">
    <property type="term" value="F:phosphorelay sensor kinase activity"/>
    <property type="evidence" value="ECO:0007669"/>
    <property type="project" value="InterPro"/>
</dbReference>
<dbReference type="RefSeq" id="WP_073087885.1">
    <property type="nucleotide sequence ID" value="NZ_FRBC01000001.1"/>
</dbReference>
<dbReference type="SUPFAM" id="SSF47384">
    <property type="entry name" value="Homodimeric domain of signal transducing histidine kinase"/>
    <property type="match status" value="1"/>
</dbReference>
<evidence type="ECO:0000313" key="22">
    <source>
        <dbReference type="EMBL" id="SHK26559.1"/>
    </source>
</evidence>
<dbReference type="OrthoDB" id="9805486at2"/>
<dbReference type="InterPro" id="IPR011006">
    <property type="entry name" value="CheY-like_superfamily"/>
</dbReference>
<dbReference type="Gene3D" id="1.10.287.130">
    <property type="match status" value="1"/>
</dbReference>
<dbReference type="AlphaFoldDB" id="A0A1M6R256"/>
<dbReference type="InterPro" id="IPR036890">
    <property type="entry name" value="HATPase_C_sf"/>
</dbReference>
<dbReference type="PROSITE" id="PS50109">
    <property type="entry name" value="HIS_KIN"/>
    <property type="match status" value="1"/>
</dbReference>
<gene>
    <name evidence="22" type="ORF">SAMN05216582_101117</name>
</gene>
<protein>
    <recommendedName>
        <fullName evidence="14">Circadian input-output histidine kinase CikA</fullName>
        <ecNumber evidence="4">2.7.13.3</ecNumber>
    </recommendedName>
</protein>
<evidence type="ECO:0000256" key="8">
    <source>
        <dbReference type="ARBA" id="ARBA00022741"/>
    </source>
</evidence>
<dbReference type="PANTHER" id="PTHR45339:SF1">
    <property type="entry name" value="HYBRID SIGNAL TRANSDUCTION HISTIDINE KINASE J"/>
    <property type="match status" value="1"/>
</dbReference>
<evidence type="ECO:0000256" key="14">
    <source>
        <dbReference type="ARBA" id="ARBA00074306"/>
    </source>
</evidence>
<evidence type="ECO:0000256" key="7">
    <source>
        <dbReference type="ARBA" id="ARBA00022692"/>
    </source>
</evidence>
<evidence type="ECO:0000256" key="1">
    <source>
        <dbReference type="ARBA" id="ARBA00000085"/>
    </source>
</evidence>
<dbReference type="CDD" id="cd17546">
    <property type="entry name" value="REC_hyHK_CKI1_RcsC-like"/>
    <property type="match status" value="1"/>
</dbReference>
<dbReference type="InterPro" id="IPR005467">
    <property type="entry name" value="His_kinase_dom"/>
</dbReference>
<dbReference type="InterPro" id="IPR004358">
    <property type="entry name" value="Sig_transdc_His_kin-like_C"/>
</dbReference>
<dbReference type="PROSITE" id="PS50110">
    <property type="entry name" value="RESPONSE_REGULATORY"/>
    <property type="match status" value="1"/>
</dbReference>